<proteinExistence type="predicted"/>
<dbReference type="InterPro" id="IPR011204">
    <property type="entry name" value="Virulence_RhuM-like"/>
</dbReference>
<dbReference type="PANTHER" id="PTHR35810:SF1">
    <property type="entry name" value="CYTOPLASMIC PROTEIN"/>
    <property type="match status" value="1"/>
</dbReference>
<dbReference type="RefSeq" id="WP_174192225.1">
    <property type="nucleotide sequence ID" value="NZ_JABULH010000001.1"/>
</dbReference>
<evidence type="ECO:0000313" key="1">
    <source>
        <dbReference type="EMBL" id="NTS64176.1"/>
    </source>
</evidence>
<dbReference type="PANTHER" id="PTHR35810">
    <property type="entry name" value="CYTOPLASMIC PROTEIN-RELATED"/>
    <property type="match status" value="1"/>
</dbReference>
<sequence length="351" mass="39518">MTQNVNREPQGAVDIDKFLQRNRRAAAAAQEASRQIEMELMRFDEGPSAIDFNVDWSKDTVWATQKQMAELFGVQVPAISKHVSAIYDSGELDQAATVSKMERVRIEGGRSVSRETDHYNLDVILTVGYRVNGSKAADFRKWANSVLKRYIADGYALNSGRLGADPTALRKLAAEVRALRSEEISIYEAVRDCFKLASTDYDKDAPAVRSFYAKLQDKFLYAITGKTASQLILDRADAAKHNMGIMATKSERPTKAESKIAKNYLAREEVYILHILCEQFLLYAESKAIRGKSMTMNELAAKLDALLETNEYAVFPGYRDFLKDQAMRHAEVEWDRFKKALPVGARLSNYG</sequence>
<accession>A0ABX2JDA6</accession>
<keyword evidence="2" id="KW-1185">Reference proteome</keyword>
<comment type="caution">
    <text evidence="1">The sequence shown here is derived from an EMBL/GenBank/DDBJ whole genome shotgun (WGS) entry which is preliminary data.</text>
</comment>
<evidence type="ECO:0000313" key="2">
    <source>
        <dbReference type="Proteomes" id="UP000621447"/>
    </source>
</evidence>
<reference evidence="1 2" key="1">
    <citation type="submission" date="2020-06" db="EMBL/GenBank/DDBJ databases">
        <title>Sphingomonas hominis sp. nov., a member of the Sphingomonas, isolated from the hair of a 22-year-old girl.</title>
        <authorList>
            <person name="Zhang D.-F."/>
            <person name="Cui X.-W."/>
        </authorList>
    </citation>
    <scope>NUCLEOTIDE SEQUENCE [LARGE SCALE GENOMIC DNA]</scope>
    <source>
        <strain evidence="1 2">HHU CXW</strain>
    </source>
</reference>
<name>A0ABX2JDA6_9SPHN</name>
<dbReference type="Pfam" id="PF13310">
    <property type="entry name" value="Virulence_RhuM"/>
    <property type="match status" value="1"/>
</dbReference>
<dbReference type="EMBL" id="JABULH010000001">
    <property type="protein sequence ID" value="NTS64176.1"/>
    <property type="molecule type" value="Genomic_DNA"/>
</dbReference>
<dbReference type="Proteomes" id="UP000621447">
    <property type="component" value="Unassembled WGS sequence"/>
</dbReference>
<protein>
    <submittedName>
        <fullName evidence="1">Virulence RhuM family protein</fullName>
    </submittedName>
</protein>
<organism evidence="1 2">
    <name type="scientific">Sphingomonas hominis</name>
    <dbReference type="NCBI Taxonomy" id="2741495"/>
    <lineage>
        <taxon>Bacteria</taxon>
        <taxon>Pseudomonadati</taxon>
        <taxon>Pseudomonadota</taxon>
        <taxon>Alphaproteobacteria</taxon>
        <taxon>Sphingomonadales</taxon>
        <taxon>Sphingomonadaceae</taxon>
        <taxon>Sphingomonas</taxon>
    </lineage>
</organism>
<dbReference type="PIRSF" id="PIRSF015268">
    <property type="entry name" value="Virulence_RhuM"/>
    <property type="match status" value="1"/>
</dbReference>
<gene>
    <name evidence="1" type="ORF">HRV97_03240</name>
</gene>